<comment type="caution">
    <text evidence="1">The sequence shown here is derived from an EMBL/GenBank/DDBJ whole genome shotgun (WGS) entry which is preliminary data.</text>
</comment>
<gene>
    <name evidence="1" type="ORF">A3C20_01945</name>
</gene>
<dbReference type="InterPro" id="IPR007445">
    <property type="entry name" value="PilO"/>
</dbReference>
<name>A0A1F6E445_9BACT</name>
<proteinExistence type="predicted"/>
<dbReference type="Gene3D" id="3.30.70.60">
    <property type="match status" value="1"/>
</dbReference>
<reference evidence="1 2" key="1">
    <citation type="journal article" date="2016" name="Nat. Commun.">
        <title>Thousands of microbial genomes shed light on interconnected biogeochemical processes in an aquifer system.</title>
        <authorList>
            <person name="Anantharaman K."/>
            <person name="Brown C.T."/>
            <person name="Hug L.A."/>
            <person name="Sharon I."/>
            <person name="Castelle C.J."/>
            <person name="Probst A.J."/>
            <person name="Thomas B.C."/>
            <person name="Singh A."/>
            <person name="Wilkins M.J."/>
            <person name="Karaoz U."/>
            <person name="Brodie E.L."/>
            <person name="Williams K.H."/>
            <person name="Hubbard S.S."/>
            <person name="Banfield J.F."/>
        </authorList>
    </citation>
    <scope>NUCLEOTIDE SEQUENCE [LARGE SCALE GENOMIC DNA]</scope>
</reference>
<dbReference type="InterPro" id="IPR014717">
    <property type="entry name" value="Transl_elong_EF1B/ribsomal_bS6"/>
</dbReference>
<dbReference type="EMBL" id="MFLL01000032">
    <property type="protein sequence ID" value="OGG68475.1"/>
    <property type="molecule type" value="Genomic_DNA"/>
</dbReference>
<dbReference type="AlphaFoldDB" id="A0A1F6E445"/>
<evidence type="ECO:0008006" key="3">
    <source>
        <dbReference type="Google" id="ProtNLM"/>
    </source>
</evidence>
<accession>A0A1F6E445</accession>
<evidence type="ECO:0000313" key="1">
    <source>
        <dbReference type="EMBL" id="OGG68475.1"/>
    </source>
</evidence>
<evidence type="ECO:0000313" key="2">
    <source>
        <dbReference type="Proteomes" id="UP000176914"/>
    </source>
</evidence>
<organism evidence="1 2">
    <name type="scientific">Candidatus Kaiserbacteria bacterium RIFCSPHIGHO2_02_FULL_55_25</name>
    <dbReference type="NCBI Taxonomy" id="1798498"/>
    <lineage>
        <taxon>Bacteria</taxon>
        <taxon>Candidatus Kaiseribacteriota</taxon>
    </lineage>
</organism>
<dbReference type="Pfam" id="PF04350">
    <property type="entry name" value="PilO"/>
    <property type="match status" value="1"/>
</dbReference>
<dbReference type="GO" id="GO:0043107">
    <property type="term" value="P:type IV pilus-dependent motility"/>
    <property type="evidence" value="ECO:0007669"/>
    <property type="project" value="InterPro"/>
</dbReference>
<sequence length="192" mass="21212">MMRTIFSVLCLLGAGAVFFMYTQPTYDSVQAENVQIAQYDEALSKASELQQLKQSLLSRYNTFDPAQIDRLQKLLPDHVDNVRLILDIDSLAGKHGMALQNVVVSQNASSAGSQSATAIIGASKQPYDSLTIKFTTQGSYETFRQFLAAFESSLRIVDLVSLNIARGSNNAQGNAAVPLYTYNITLRTYWLK</sequence>
<dbReference type="GO" id="GO:0043683">
    <property type="term" value="P:type IV pilus assembly"/>
    <property type="evidence" value="ECO:0007669"/>
    <property type="project" value="InterPro"/>
</dbReference>
<dbReference type="Proteomes" id="UP000176914">
    <property type="component" value="Unassembled WGS sequence"/>
</dbReference>
<protein>
    <recommendedName>
        <fullName evidence="3">Pilus assembly protein PilO</fullName>
    </recommendedName>
</protein>